<dbReference type="AlphaFoldDB" id="A0A8K0W1J8"/>
<proteinExistence type="predicted"/>
<accession>A0A8K0W1J8</accession>
<evidence type="ECO:0000313" key="1">
    <source>
        <dbReference type="EMBL" id="KAH7091698.1"/>
    </source>
</evidence>
<protein>
    <submittedName>
        <fullName evidence="1">Uncharacterized protein</fullName>
    </submittedName>
</protein>
<organism evidence="1 2">
    <name type="scientific">Paraphoma chrysanthemicola</name>
    <dbReference type="NCBI Taxonomy" id="798071"/>
    <lineage>
        <taxon>Eukaryota</taxon>
        <taxon>Fungi</taxon>
        <taxon>Dikarya</taxon>
        <taxon>Ascomycota</taxon>
        <taxon>Pezizomycotina</taxon>
        <taxon>Dothideomycetes</taxon>
        <taxon>Pleosporomycetidae</taxon>
        <taxon>Pleosporales</taxon>
        <taxon>Pleosporineae</taxon>
        <taxon>Phaeosphaeriaceae</taxon>
        <taxon>Paraphoma</taxon>
    </lineage>
</organism>
<dbReference type="Proteomes" id="UP000813461">
    <property type="component" value="Unassembled WGS sequence"/>
</dbReference>
<comment type="caution">
    <text evidence="1">The sequence shown here is derived from an EMBL/GenBank/DDBJ whole genome shotgun (WGS) entry which is preliminary data.</text>
</comment>
<evidence type="ECO:0000313" key="2">
    <source>
        <dbReference type="Proteomes" id="UP000813461"/>
    </source>
</evidence>
<dbReference type="EMBL" id="JAGMVJ010000004">
    <property type="protein sequence ID" value="KAH7091698.1"/>
    <property type="molecule type" value="Genomic_DNA"/>
</dbReference>
<keyword evidence="2" id="KW-1185">Reference proteome</keyword>
<name>A0A8K0W1J8_9PLEO</name>
<sequence length="209" mass="24237">MRECFRVPRVMYILSCGPRCCHGLCRTFHFVTTQKGARERRLVGRIASLIEESVSSGLGYQRTMPSSKRIKWRRSHLSIQCLSFHPSINHDFILLLLKVPFILRGIGPQDLSRTHCPEKHPHGFNCSRPEVVKQRRNSAPRETVVYNASPCRVRREFLAVVLEVYSQQYKDRVVAIKLPLFLYVLVLRLANSFSLYIIKFTTSSKYIIV</sequence>
<reference evidence="1" key="1">
    <citation type="journal article" date="2021" name="Nat. Commun.">
        <title>Genetic determinants of endophytism in the Arabidopsis root mycobiome.</title>
        <authorList>
            <person name="Mesny F."/>
            <person name="Miyauchi S."/>
            <person name="Thiergart T."/>
            <person name="Pickel B."/>
            <person name="Atanasova L."/>
            <person name="Karlsson M."/>
            <person name="Huettel B."/>
            <person name="Barry K.W."/>
            <person name="Haridas S."/>
            <person name="Chen C."/>
            <person name="Bauer D."/>
            <person name="Andreopoulos W."/>
            <person name="Pangilinan J."/>
            <person name="LaButti K."/>
            <person name="Riley R."/>
            <person name="Lipzen A."/>
            <person name="Clum A."/>
            <person name="Drula E."/>
            <person name="Henrissat B."/>
            <person name="Kohler A."/>
            <person name="Grigoriev I.V."/>
            <person name="Martin F.M."/>
            <person name="Hacquard S."/>
        </authorList>
    </citation>
    <scope>NUCLEOTIDE SEQUENCE</scope>
    <source>
        <strain evidence="1">MPI-SDFR-AT-0120</strain>
    </source>
</reference>
<gene>
    <name evidence="1" type="ORF">FB567DRAFT_546394</name>
</gene>